<dbReference type="EMBL" id="CP136958">
    <property type="protein sequence ID" value="WOT03368.1"/>
    <property type="molecule type" value="Genomic_DNA"/>
</dbReference>
<reference evidence="1" key="1">
    <citation type="submission" date="2017-12" db="EMBL/GenBank/DDBJ databases">
        <authorList>
            <person name="Thomas-White K."/>
            <person name="Wolfe A.J."/>
        </authorList>
    </citation>
    <scope>NUCLEOTIDE SEQUENCE</scope>
    <source>
        <strain evidence="1">UMB0763</strain>
    </source>
</reference>
<dbReference type="KEGG" id="cpyr:CYJ47_06340"/>
<gene>
    <name evidence="1" type="ORF">CYJ47_06340</name>
</gene>
<name>A0AAF0YY45_9CORY</name>
<reference evidence="1" key="2">
    <citation type="submission" date="2023-10" db="EMBL/GenBank/DDBJ databases">
        <authorList>
            <person name="Choi B."/>
        </authorList>
    </citation>
    <scope>NUCLEOTIDE SEQUENCE</scope>
    <source>
        <strain evidence="1">UMB0763</strain>
    </source>
</reference>
<sequence length="278" mass="30577">MSTTIRVTGVNGDSVTIAGENAGKEGIYLASGIEGFVDSKSEAVTKVYGNRPGSRLVSTRTPARSVTFTVTILNDGDVLEKDERWRRLWSYDKEATIEVTTELSGTRRLKCRLEEIKVDTEFDPEVMSAVDVHMSVTADNPFWYGEEFKQEVAVNTSATFTVNDANPTGVPIFPKWVVSAPGTWTLPDYAPGDGGHAKRSVGLPALSKGEDSVVDTDPGARQVMSDNKSLVWGRMNGVRFRGEIPPFTKKLTFTVKCSEPGKVQLRLERPFNRPWGNV</sequence>
<accession>A0AAF0YY45</accession>
<evidence type="ECO:0000313" key="1">
    <source>
        <dbReference type="EMBL" id="WOT03368.1"/>
    </source>
</evidence>
<organism evidence="1 2">
    <name type="scientific">Corynebacterium pyruviciproducens</name>
    <dbReference type="NCBI Taxonomy" id="598660"/>
    <lineage>
        <taxon>Bacteria</taxon>
        <taxon>Bacillati</taxon>
        <taxon>Actinomycetota</taxon>
        <taxon>Actinomycetes</taxon>
        <taxon>Mycobacteriales</taxon>
        <taxon>Corynebacteriaceae</taxon>
        <taxon>Corynebacterium</taxon>
    </lineage>
</organism>
<dbReference type="AlphaFoldDB" id="A0AAF0YY45"/>
<dbReference type="Proteomes" id="UP000234560">
    <property type="component" value="Chromosome"/>
</dbReference>
<proteinExistence type="predicted"/>
<evidence type="ECO:0000313" key="2">
    <source>
        <dbReference type="Proteomes" id="UP000234560"/>
    </source>
</evidence>
<dbReference type="RefSeq" id="WP_143485529.1">
    <property type="nucleotide sequence ID" value="NZ_CP136958.1"/>
</dbReference>
<protein>
    <submittedName>
        <fullName evidence="1">Uncharacterized protein</fullName>
    </submittedName>
</protein>